<evidence type="ECO:0000256" key="3">
    <source>
        <dbReference type="PROSITE-ProRule" id="PRU00175"/>
    </source>
</evidence>
<dbReference type="Proteomes" id="UP000215902">
    <property type="component" value="Unassembled WGS sequence"/>
</dbReference>
<proteinExistence type="predicted"/>
<keyword evidence="1 3" id="KW-0863">Zinc-finger</keyword>
<dbReference type="OrthoDB" id="5855668at2759"/>
<feature type="non-terminal residue" evidence="5">
    <location>
        <position position="1"/>
    </location>
</feature>
<protein>
    <recommendedName>
        <fullName evidence="4">RING-type domain-containing protein</fullName>
    </recommendedName>
</protein>
<dbReference type="EMBL" id="NIVC01003727">
    <property type="protein sequence ID" value="PAA50051.1"/>
    <property type="molecule type" value="Genomic_DNA"/>
</dbReference>
<gene>
    <name evidence="5" type="ORF">BOX15_Mlig030413g1</name>
</gene>
<comment type="caution">
    <text evidence="5">The sequence shown here is derived from an EMBL/GenBank/DDBJ whole genome shotgun (WGS) entry which is preliminary data.</text>
</comment>
<dbReference type="InterPro" id="IPR013083">
    <property type="entry name" value="Znf_RING/FYVE/PHD"/>
</dbReference>
<dbReference type="AlphaFoldDB" id="A0A267DL92"/>
<reference evidence="5 6" key="1">
    <citation type="submission" date="2017-06" db="EMBL/GenBank/DDBJ databases">
        <title>A platform for efficient transgenesis in Macrostomum lignano, a flatworm model organism for stem cell research.</title>
        <authorList>
            <person name="Berezikov E."/>
        </authorList>
    </citation>
    <scope>NUCLEOTIDE SEQUENCE [LARGE SCALE GENOMIC DNA]</scope>
    <source>
        <strain evidence="5">DV1</strain>
        <tissue evidence="5">Whole organism</tissue>
    </source>
</reference>
<sequence length="379" mass="40436">LSENCSHKTLHIYVEMAQSNAEFSKPFVGKLLQNLFGHETSTKLQSASVKGVDAGSLQAYIVGNACLAVASCEFPKFAIYEDRLRALQLQSDYFNKDSSKEHLELLAVAGAIELAASSMKGEPQEQQQRCFCCGSGAPCCSDACPVARLLRLLPATALSGEHLHRKSPEATTAAAVDQFCQLLASIWHRLQDSIAARIAVTFGFEMPDLLLAVLARCCSQPGKEGSVEAGQIGPLVDQLQAGDLISSVYQYLTDGGYCGEVWATLRWKLLPDAVDALLGMGKADRSLGLSSLQRTPEAAAPAAAAAAAAAEAECSPEQRSEQDTDKPDSSACRACQSNQVNRVCLPCRHLVICSRCSTSRSQCPRCGGSVLAFLPAFLT</sequence>
<evidence type="ECO:0000256" key="2">
    <source>
        <dbReference type="ARBA" id="ARBA00022833"/>
    </source>
</evidence>
<evidence type="ECO:0000259" key="4">
    <source>
        <dbReference type="PROSITE" id="PS50089"/>
    </source>
</evidence>
<keyword evidence="1 3" id="KW-0479">Metal-binding</keyword>
<accession>A0A267DL92</accession>
<evidence type="ECO:0000256" key="1">
    <source>
        <dbReference type="ARBA" id="ARBA00022771"/>
    </source>
</evidence>
<keyword evidence="6" id="KW-1185">Reference proteome</keyword>
<organism evidence="5 6">
    <name type="scientific">Macrostomum lignano</name>
    <dbReference type="NCBI Taxonomy" id="282301"/>
    <lineage>
        <taxon>Eukaryota</taxon>
        <taxon>Metazoa</taxon>
        <taxon>Spiralia</taxon>
        <taxon>Lophotrochozoa</taxon>
        <taxon>Platyhelminthes</taxon>
        <taxon>Rhabditophora</taxon>
        <taxon>Macrostomorpha</taxon>
        <taxon>Macrostomida</taxon>
        <taxon>Macrostomidae</taxon>
        <taxon>Macrostomum</taxon>
    </lineage>
</organism>
<keyword evidence="2" id="KW-0862">Zinc</keyword>
<name>A0A267DL92_9PLAT</name>
<evidence type="ECO:0000313" key="5">
    <source>
        <dbReference type="EMBL" id="PAA50051.1"/>
    </source>
</evidence>
<dbReference type="Pfam" id="PF13920">
    <property type="entry name" value="zf-C3HC4_3"/>
    <property type="match status" value="1"/>
</dbReference>
<feature type="domain" description="RING-type" evidence="4">
    <location>
        <begin position="332"/>
        <end position="366"/>
    </location>
</feature>
<dbReference type="GO" id="GO:0008270">
    <property type="term" value="F:zinc ion binding"/>
    <property type="evidence" value="ECO:0007669"/>
    <property type="project" value="UniProtKB-KW"/>
</dbReference>
<dbReference type="InterPro" id="IPR001841">
    <property type="entry name" value="Znf_RING"/>
</dbReference>
<dbReference type="PROSITE" id="PS50089">
    <property type="entry name" value="ZF_RING_2"/>
    <property type="match status" value="1"/>
</dbReference>
<evidence type="ECO:0000313" key="6">
    <source>
        <dbReference type="Proteomes" id="UP000215902"/>
    </source>
</evidence>
<dbReference type="Gene3D" id="3.30.40.10">
    <property type="entry name" value="Zinc/RING finger domain, C3HC4 (zinc finger)"/>
    <property type="match status" value="1"/>
</dbReference>